<dbReference type="FunFam" id="3.30.160.60:FF:000706">
    <property type="entry name" value="Zinc finger protein"/>
    <property type="match status" value="1"/>
</dbReference>
<dbReference type="PROSITE" id="PS50157">
    <property type="entry name" value="ZINC_FINGER_C2H2_2"/>
    <property type="match status" value="14"/>
</dbReference>
<evidence type="ECO:0000256" key="10">
    <source>
        <dbReference type="PROSITE-ProRule" id="PRU00042"/>
    </source>
</evidence>
<feature type="domain" description="C2H2-type" evidence="11">
    <location>
        <begin position="256"/>
        <end position="284"/>
    </location>
</feature>
<dbReference type="FunFam" id="3.30.160.60:FF:000065">
    <property type="entry name" value="B-cell CLL/lymphoma 6, member B"/>
    <property type="match status" value="1"/>
</dbReference>
<evidence type="ECO:0000256" key="5">
    <source>
        <dbReference type="ARBA" id="ARBA00022833"/>
    </source>
</evidence>
<comment type="subcellular location">
    <subcellularLocation>
        <location evidence="1">Nucleus</location>
    </subcellularLocation>
</comment>
<keyword evidence="3" id="KW-0677">Repeat</keyword>
<feature type="domain" description="C2H2-type" evidence="11">
    <location>
        <begin position="367"/>
        <end position="395"/>
    </location>
</feature>
<keyword evidence="5" id="KW-0862">Zinc</keyword>
<feature type="domain" description="C2H2-type" evidence="11">
    <location>
        <begin position="895"/>
        <end position="915"/>
    </location>
</feature>
<dbReference type="GO" id="GO:0008270">
    <property type="term" value="F:zinc ion binding"/>
    <property type="evidence" value="ECO:0007669"/>
    <property type="project" value="UniProtKB-KW"/>
</dbReference>
<name>P91589_CIOIN</name>
<keyword evidence="2" id="KW-0479">Metal-binding</keyword>
<protein>
    <submittedName>
        <fullName evidence="12">COS46.3</fullName>
    </submittedName>
</protein>
<feature type="domain" description="C2H2-type" evidence="11">
    <location>
        <begin position="866"/>
        <end position="894"/>
    </location>
</feature>
<feature type="domain" description="C2H2-type" evidence="11">
    <location>
        <begin position="678"/>
        <end position="706"/>
    </location>
</feature>
<dbReference type="Gene3D" id="3.30.160.60">
    <property type="entry name" value="Classic Zinc Finger"/>
    <property type="match status" value="13"/>
</dbReference>
<evidence type="ECO:0000256" key="3">
    <source>
        <dbReference type="ARBA" id="ARBA00022737"/>
    </source>
</evidence>
<dbReference type="InterPro" id="IPR041697">
    <property type="entry name" value="Znf-C2H2_11"/>
</dbReference>
<dbReference type="AlphaFoldDB" id="P91589"/>
<keyword evidence="4 10" id="KW-0863">Zinc-finger</keyword>
<feature type="domain" description="C2H2-type" evidence="11">
    <location>
        <begin position="649"/>
        <end position="677"/>
    </location>
</feature>
<dbReference type="InterPro" id="IPR013087">
    <property type="entry name" value="Znf_C2H2_type"/>
</dbReference>
<dbReference type="InterPro" id="IPR050527">
    <property type="entry name" value="Snail/Krueppel_Znf"/>
</dbReference>
<accession>P91589</accession>
<proteinExistence type="predicted"/>
<dbReference type="FunFam" id="3.30.160.60:FF:003297">
    <property type="entry name" value="Si:ch211-266d19.4"/>
    <property type="match status" value="1"/>
</dbReference>
<dbReference type="FunFam" id="3.30.160.60:FF:001228">
    <property type="entry name" value="Zinc finger protein 236"/>
    <property type="match status" value="1"/>
</dbReference>
<dbReference type="PANTHER" id="PTHR24388:SF53">
    <property type="entry name" value="CHORION TRANSCRIPTION FACTOR CF2-RELATED"/>
    <property type="match status" value="1"/>
</dbReference>
<reference evidence="12" key="3">
    <citation type="submission" date="2000-05" db="EMBL/GenBank/DDBJ databases">
        <authorList>
            <person name="Bird A.P."/>
            <person name="Clark V."/>
            <person name="Jones S.J.M."/>
            <person name="Leitgeb S."/>
            <person name="Kershaw JK"/>
            <person name="Tweedie S."/>
        </authorList>
    </citation>
    <scope>NUCLEOTIDE SEQUENCE</scope>
</reference>
<feature type="domain" description="C2H2-type" evidence="11">
    <location>
        <begin position="221"/>
        <end position="249"/>
    </location>
</feature>
<dbReference type="FunFam" id="3.30.160.60:FF:000446">
    <property type="entry name" value="Zinc finger protein"/>
    <property type="match status" value="1"/>
</dbReference>
<dbReference type="SMART" id="SM00355">
    <property type="entry name" value="ZnF_C2H2"/>
    <property type="match status" value="16"/>
</dbReference>
<keyword evidence="8" id="KW-0804">Transcription</keyword>
<sequence length="915" mass="102344">MESTKYWLPSSSEGTHNIPIEVNNSKPKDSDITVISQTSMVNFANIFAGATAAVASSGAAESGSMNGNNAKNFMVGQGVPSLNQISIPSANQLSKRGTVFSGTLPGMGTINNIGMVNSNVIISTTTPQIDNNIQCGSSVQSMYTSSAPMSITIRKDFIEQAAAESGVTMIQHSIPTIMTPIYATQQQQQQQQDECNEVFGSAGKLSFHNFKCHAELHARPYKCSACPESFLAPHHLQDHMKAVHLHNENQNSSVVFTCSDCQACFMNGGQLNYHIYMAHTVQGPRAIHHKCLECGKNFMKSSLLSSHMRNVHGVNAMAVQSNTSVSVPTTVQNTDATKPYVCTECDKSFKTNPYLKQHVLAVHNKPNKCEQCGKGFGRRSDLNRHLRSVHMRERNHSCSKCGWTFAEAGNLKHHIQAVHTKEKNFQCLICSKQFSISSYLKTHMIRVHGQPTSTVVVPVAQVNRCFECGQMFENAAMLQGSYKIMILLQLNTLYPQHHVMSTHPQPFWCTVCGEGFSQASQLQDDMSPQKHLMLSLFTTYSKLFKFIQQSHLQVRHSDNNNNQQPTNPITAVIQSTNQSQGVGSNRPMGLVGQQIDLNQLPDNLNKSCLECGALIDKTIKRHVCHGVKFQQQTTLPGVAAVALATERPHLCTKCGKGFKTATHLKQHVRCVHTNDRPHKCTQCSKTFARMSDLNRHRRGVHERDKGTSKSLRMLSLKCTQCGATFPETIQLKRHVLTVHMNQLPCYKCADCQEGFADESQFKSHICYEEERPHVCHICSKRFSAPTQLRRHVRSAHNPGNPQTTHQFSKCSQNLSQNVFCLQSVLYSSLFYFYSQLHKCFECSRSFTRPVDLERHIHAVHLKEKPHKCHVCGKHFGLHGNLNKHIRAVHMLEKPHQCVECGKCFAHIGVLKRHLR</sequence>
<dbReference type="EMBL" id="Z83861">
    <property type="protein sequence ID" value="CAB06170.1"/>
    <property type="molecule type" value="Genomic_DNA"/>
</dbReference>
<dbReference type="PROSITE" id="PS00028">
    <property type="entry name" value="ZINC_FINGER_C2H2_1"/>
    <property type="match status" value="13"/>
</dbReference>
<feature type="domain" description="C2H2-type" evidence="11">
    <location>
        <begin position="289"/>
        <end position="312"/>
    </location>
</feature>
<organism evidence="12">
    <name type="scientific">Ciona intestinalis</name>
    <name type="common">Transparent sea squirt</name>
    <name type="synonym">Ascidia intestinalis</name>
    <dbReference type="NCBI Taxonomy" id="7719"/>
    <lineage>
        <taxon>Eukaryota</taxon>
        <taxon>Metazoa</taxon>
        <taxon>Chordata</taxon>
        <taxon>Tunicata</taxon>
        <taxon>Ascidiacea</taxon>
        <taxon>Phlebobranchia</taxon>
        <taxon>Cionidae</taxon>
        <taxon>Ciona</taxon>
    </lineage>
</organism>
<keyword evidence="9" id="KW-0539">Nucleus</keyword>
<keyword evidence="7" id="KW-0238">DNA-binding</keyword>
<evidence type="ECO:0000313" key="12">
    <source>
        <dbReference type="EMBL" id="CAB06170.1"/>
    </source>
</evidence>
<dbReference type="FunFam" id="3.30.160.60:FF:001273">
    <property type="entry name" value="Zinc finger protein"/>
    <property type="match status" value="1"/>
</dbReference>
<dbReference type="GO" id="GO:0005634">
    <property type="term" value="C:nucleus"/>
    <property type="evidence" value="ECO:0007669"/>
    <property type="project" value="UniProtKB-SubCell"/>
</dbReference>
<dbReference type="PANTHER" id="PTHR24388">
    <property type="entry name" value="ZINC FINGER PROTEIN"/>
    <property type="match status" value="1"/>
</dbReference>
<dbReference type="FunFam" id="3.30.160.60:FF:000100">
    <property type="entry name" value="Zinc finger 45-like"/>
    <property type="match status" value="1"/>
</dbReference>
<evidence type="ECO:0000256" key="4">
    <source>
        <dbReference type="ARBA" id="ARBA00022771"/>
    </source>
</evidence>
<reference evidence="12" key="1">
    <citation type="journal article" date="1998" name="Proc. Natl. Acad. Sci. U.S.A.">
        <title>Gene number in an invertebrate chordate, Ciona intestinalis.</title>
        <authorList>
            <person name="Simmen M.W."/>
            <person name="Leitgeb S."/>
            <person name="Clark V.H."/>
            <person name="Jones S.J."/>
            <person name="Bird A."/>
        </authorList>
    </citation>
    <scope>NUCLEOTIDE SEQUENCE</scope>
</reference>
<dbReference type="SUPFAM" id="SSF57667">
    <property type="entry name" value="beta-beta-alpha zinc fingers"/>
    <property type="match status" value="8"/>
</dbReference>
<dbReference type="Pfam" id="PF16622">
    <property type="entry name" value="zf-C2H2_11"/>
    <property type="match status" value="1"/>
</dbReference>
<dbReference type="GO" id="GO:0003677">
    <property type="term" value="F:DNA binding"/>
    <property type="evidence" value="ECO:0007669"/>
    <property type="project" value="UniProtKB-KW"/>
</dbReference>
<feature type="domain" description="C2H2-type" evidence="11">
    <location>
        <begin position="396"/>
        <end position="424"/>
    </location>
</feature>
<evidence type="ECO:0000256" key="7">
    <source>
        <dbReference type="ARBA" id="ARBA00023125"/>
    </source>
</evidence>
<evidence type="ECO:0000256" key="2">
    <source>
        <dbReference type="ARBA" id="ARBA00022723"/>
    </source>
</evidence>
<dbReference type="InterPro" id="IPR036236">
    <property type="entry name" value="Znf_C2H2_sf"/>
</dbReference>
<reference evidence="12" key="2">
    <citation type="journal article" date="1999" name="Science">
        <title>Nonmethylated transposable elements and methylated genes in a chordate genome.</title>
        <authorList>
            <person name="Simmen M.W."/>
            <person name="Leitgeb S."/>
            <person name="Charlton J."/>
            <person name="Jones S.J."/>
            <person name="Harris B.R."/>
            <person name="Clark V.H."/>
            <person name="Bird A."/>
        </authorList>
    </citation>
    <scope>NUCLEOTIDE SEQUENCE</scope>
</reference>
<evidence type="ECO:0000256" key="9">
    <source>
        <dbReference type="ARBA" id="ARBA00023242"/>
    </source>
</evidence>
<dbReference type="Pfam" id="PF00096">
    <property type="entry name" value="zf-C2H2"/>
    <property type="match status" value="9"/>
</dbReference>
<feature type="domain" description="C2H2-type" evidence="11">
    <location>
        <begin position="340"/>
        <end position="368"/>
    </location>
</feature>
<evidence type="ECO:0000256" key="6">
    <source>
        <dbReference type="ARBA" id="ARBA00023015"/>
    </source>
</evidence>
<keyword evidence="6" id="KW-0805">Transcription regulation</keyword>
<evidence type="ECO:0000256" key="8">
    <source>
        <dbReference type="ARBA" id="ARBA00023163"/>
    </source>
</evidence>
<feature type="domain" description="C2H2-type" evidence="11">
    <location>
        <begin position="773"/>
        <end position="801"/>
    </location>
</feature>
<feature type="domain" description="C2H2-type" evidence="11">
    <location>
        <begin position="837"/>
        <end position="865"/>
    </location>
</feature>
<evidence type="ECO:0000256" key="1">
    <source>
        <dbReference type="ARBA" id="ARBA00004123"/>
    </source>
</evidence>
<feature type="domain" description="C2H2-type" evidence="11">
    <location>
        <begin position="716"/>
        <end position="744"/>
    </location>
</feature>
<feature type="domain" description="C2H2-type" evidence="11">
    <location>
        <begin position="425"/>
        <end position="453"/>
    </location>
</feature>
<evidence type="ECO:0000259" key="11">
    <source>
        <dbReference type="PROSITE" id="PS50157"/>
    </source>
</evidence>